<evidence type="ECO:0000259" key="9">
    <source>
        <dbReference type="PROSITE" id="PS51285"/>
    </source>
</evidence>
<dbReference type="Pfam" id="PF00069">
    <property type="entry name" value="Pkinase"/>
    <property type="match status" value="1"/>
</dbReference>
<dbReference type="PROSITE" id="PS51285">
    <property type="entry name" value="AGC_KINASE_CTER"/>
    <property type="match status" value="1"/>
</dbReference>
<keyword evidence="3 6" id="KW-0547">Nucleotide-binding</keyword>
<proteinExistence type="inferred from homology"/>
<dbReference type="PROSITE" id="PS00108">
    <property type="entry name" value="PROTEIN_KINASE_ST"/>
    <property type="match status" value="1"/>
</dbReference>
<dbReference type="PANTHER" id="PTHR24353:SF37">
    <property type="entry name" value="CAMP-DEPENDENT PROTEIN KINASE CATALYTIC SUBUNIT PRKX"/>
    <property type="match status" value="1"/>
</dbReference>
<keyword evidence="1 7" id="KW-0723">Serine/threonine-protein kinase</keyword>
<feature type="domain" description="Protein kinase" evidence="8">
    <location>
        <begin position="107"/>
        <end position="362"/>
    </location>
</feature>
<dbReference type="Gene3D" id="3.30.200.20">
    <property type="entry name" value="Phosphorylase Kinase, domain 1"/>
    <property type="match status" value="1"/>
</dbReference>
<evidence type="ECO:0000256" key="7">
    <source>
        <dbReference type="RuleBase" id="RU000304"/>
    </source>
</evidence>
<keyword evidence="11" id="KW-1185">Reference proteome</keyword>
<dbReference type="InterPro" id="IPR000719">
    <property type="entry name" value="Prot_kinase_dom"/>
</dbReference>
<feature type="domain" description="AGC-kinase C-terminal" evidence="9">
    <location>
        <begin position="363"/>
        <end position="419"/>
    </location>
</feature>
<evidence type="ECO:0000313" key="11">
    <source>
        <dbReference type="Proteomes" id="UP000823046"/>
    </source>
</evidence>
<sequence>MSSVSVSVENRAEIEDFHHATFKLVKFEKRHTVNHRLEWLWKKCGYILGFSQARKRPLSTLPSLSSYDGSYLPATLSSSESLSCYNNATIVELKQAFSSRKLNLSDFKIIRTIGMGSFGVVCLAEFKSEYSFAPVALKIVKKELLKRKNQLAIIREEKKILSSLNNSFIVNLFACFQDDSHYVFVMEYVNGGELFGRLRKVKKFPEAVACFYAAEVVVALEYLHSLNIAYRDLKPENILIDPLGHIRLVDFGLAKVLQKMAVTVCGTNEYLAPETLIRRGYGLTVDWWAFGILLFEMLAGYPPFYDASPFSLFCKILSHPVTFPAHISSSSKSLINKLLCKDPSKRLGAAGNVRDVRKHRFFRKISWPACRFMKLEPPFVPVLSDITDSSHFEEYPEFIVSTEPEGRSSRVDESHFGDF</sequence>
<dbReference type="SMART" id="SM00220">
    <property type="entry name" value="S_TKc"/>
    <property type="match status" value="1"/>
</dbReference>
<evidence type="ECO:0000256" key="6">
    <source>
        <dbReference type="PROSITE-ProRule" id="PRU10141"/>
    </source>
</evidence>
<dbReference type="EMBL" id="JADAQX010000099">
    <property type="protein sequence ID" value="KAF8822006.1"/>
    <property type="molecule type" value="Genomic_DNA"/>
</dbReference>
<evidence type="ECO:0000313" key="10">
    <source>
        <dbReference type="EMBL" id="KAF8822006.1"/>
    </source>
</evidence>
<gene>
    <name evidence="10" type="ORF">IE077_004234</name>
</gene>
<organism evidence="10 11">
    <name type="scientific">Cardiosporidium cionae</name>
    <dbReference type="NCBI Taxonomy" id="476202"/>
    <lineage>
        <taxon>Eukaryota</taxon>
        <taxon>Sar</taxon>
        <taxon>Alveolata</taxon>
        <taxon>Apicomplexa</taxon>
        <taxon>Aconoidasida</taxon>
        <taxon>Nephromycida</taxon>
        <taxon>Cardiosporidium</taxon>
    </lineage>
</organism>
<reference evidence="10 11" key="1">
    <citation type="journal article" date="2020" name="bioRxiv">
        <title>Metabolic contributions of an alphaproteobacterial endosymbiont in the apicomplexan Cardiosporidium cionae.</title>
        <authorList>
            <person name="Hunter E.S."/>
            <person name="Paight C.J."/>
            <person name="Lane C.E."/>
        </authorList>
    </citation>
    <scope>NUCLEOTIDE SEQUENCE [LARGE SCALE GENOMIC DNA]</scope>
    <source>
        <strain evidence="10">ESH_2018</strain>
    </source>
</reference>
<accession>A0ABQ7JD87</accession>
<dbReference type="InterPro" id="IPR000961">
    <property type="entry name" value="AGC-kinase_C"/>
</dbReference>
<dbReference type="PROSITE" id="PS50011">
    <property type="entry name" value="PROTEIN_KINASE_DOM"/>
    <property type="match status" value="1"/>
</dbReference>
<name>A0ABQ7JD87_9APIC</name>
<comment type="similarity">
    <text evidence="7">Belongs to the protein kinase superfamily.</text>
</comment>
<evidence type="ECO:0000256" key="1">
    <source>
        <dbReference type="ARBA" id="ARBA00022527"/>
    </source>
</evidence>
<dbReference type="Proteomes" id="UP000823046">
    <property type="component" value="Unassembled WGS sequence"/>
</dbReference>
<evidence type="ECO:0000256" key="2">
    <source>
        <dbReference type="ARBA" id="ARBA00022679"/>
    </source>
</evidence>
<evidence type="ECO:0000259" key="8">
    <source>
        <dbReference type="PROSITE" id="PS50011"/>
    </source>
</evidence>
<dbReference type="SUPFAM" id="SSF56112">
    <property type="entry name" value="Protein kinase-like (PK-like)"/>
    <property type="match status" value="1"/>
</dbReference>
<dbReference type="InterPro" id="IPR011009">
    <property type="entry name" value="Kinase-like_dom_sf"/>
</dbReference>
<evidence type="ECO:0000256" key="4">
    <source>
        <dbReference type="ARBA" id="ARBA00022777"/>
    </source>
</evidence>
<protein>
    <submittedName>
        <fullName evidence="10">AGC kinase</fullName>
    </submittedName>
</protein>
<dbReference type="GO" id="GO:0016301">
    <property type="term" value="F:kinase activity"/>
    <property type="evidence" value="ECO:0007669"/>
    <property type="project" value="UniProtKB-KW"/>
</dbReference>
<dbReference type="PROSITE" id="PS00107">
    <property type="entry name" value="PROTEIN_KINASE_ATP"/>
    <property type="match status" value="1"/>
</dbReference>
<dbReference type="Gene3D" id="1.10.510.10">
    <property type="entry name" value="Transferase(Phosphotransferase) domain 1"/>
    <property type="match status" value="1"/>
</dbReference>
<dbReference type="PANTHER" id="PTHR24353">
    <property type="entry name" value="CYCLIC NUCLEOTIDE-DEPENDENT PROTEIN KINASE"/>
    <property type="match status" value="1"/>
</dbReference>
<dbReference type="InterPro" id="IPR017441">
    <property type="entry name" value="Protein_kinase_ATP_BS"/>
</dbReference>
<feature type="binding site" evidence="6">
    <location>
        <position position="142"/>
    </location>
    <ligand>
        <name>ATP</name>
        <dbReference type="ChEBI" id="CHEBI:30616"/>
    </ligand>
</feature>
<keyword evidence="5 6" id="KW-0067">ATP-binding</keyword>
<dbReference type="InterPro" id="IPR008271">
    <property type="entry name" value="Ser/Thr_kinase_AS"/>
</dbReference>
<evidence type="ECO:0000256" key="3">
    <source>
        <dbReference type="ARBA" id="ARBA00022741"/>
    </source>
</evidence>
<keyword evidence="2" id="KW-0808">Transferase</keyword>
<comment type="caution">
    <text evidence="10">The sequence shown here is derived from an EMBL/GenBank/DDBJ whole genome shotgun (WGS) entry which is preliminary data.</text>
</comment>
<evidence type="ECO:0000256" key="5">
    <source>
        <dbReference type="ARBA" id="ARBA00022840"/>
    </source>
</evidence>
<keyword evidence="4 10" id="KW-0418">Kinase</keyword>